<protein>
    <submittedName>
        <fullName evidence="7">Putative glycosyl transferase</fullName>
    </submittedName>
</protein>
<dbReference type="EMBL" id="CR931696">
    <property type="protein sequence ID" value="CAI34126.1"/>
    <property type="molecule type" value="Genomic_DNA"/>
</dbReference>
<reference evidence="7" key="1">
    <citation type="journal article" date="2006" name="PLoS Genet.">
        <title>Genetic analysis of the capsular biosynthetic locus from all 90 pneumococcal serotypes.</title>
        <authorList>
            <person name="Bentley S.D."/>
            <person name="Aanensen D.M."/>
            <person name="Mavroidi A."/>
            <person name="Saunders D."/>
            <person name="Rabbinowitsch E."/>
            <person name="Collins M."/>
            <person name="Donohoe K."/>
            <person name="Harris D."/>
            <person name="Murphy L."/>
            <person name="Quail M.A."/>
            <person name="Samuel G."/>
            <person name="Skovsted I.C."/>
            <person name="Kaltoft M.S."/>
            <person name="Barrell B."/>
            <person name="Reeves P.R."/>
            <person name="Parkhill J."/>
            <person name="Spratt B.G."/>
        </authorList>
    </citation>
    <scope>NUCLEOTIDE SEQUENCE</scope>
    <source>
        <strain evidence="6">2813/41</strain>
        <strain evidence="7">Nr. 34375</strain>
    </source>
</reference>
<dbReference type="EMBL" id="CR931697">
    <property type="protein sequence ID" value="CAI34152.1"/>
    <property type="molecule type" value="Genomic_DNA"/>
</dbReference>
<keyword evidence="3" id="KW-0328">Glycosyltransferase</keyword>
<dbReference type="PANTHER" id="PTHR43179">
    <property type="entry name" value="RHAMNOSYLTRANSFERASE WBBL"/>
    <property type="match status" value="1"/>
</dbReference>
<evidence type="ECO:0000256" key="3">
    <source>
        <dbReference type="ARBA" id="ARBA00022676"/>
    </source>
</evidence>
<proteinExistence type="inferred from homology"/>
<keyword evidence="4 7" id="KW-0808">Transferase</keyword>
<dbReference type="PANTHER" id="PTHR43179:SF12">
    <property type="entry name" value="GALACTOFURANOSYLTRANSFERASE GLFT2"/>
    <property type="match status" value="1"/>
</dbReference>
<evidence type="ECO:0000313" key="7">
    <source>
        <dbReference type="EMBL" id="CAI34152.1"/>
    </source>
</evidence>
<dbReference type="SUPFAM" id="SSF53448">
    <property type="entry name" value="Nucleotide-diphospho-sugar transferases"/>
    <property type="match status" value="1"/>
</dbReference>
<dbReference type="Pfam" id="PF00535">
    <property type="entry name" value="Glycos_transf_2"/>
    <property type="match status" value="1"/>
</dbReference>
<evidence type="ECO:0000259" key="5">
    <source>
        <dbReference type="Pfam" id="PF00535"/>
    </source>
</evidence>
<evidence type="ECO:0000256" key="4">
    <source>
        <dbReference type="ARBA" id="ARBA00022679"/>
    </source>
</evidence>
<dbReference type="CAZy" id="GT2">
    <property type="family name" value="Glycosyltransferase Family 2"/>
</dbReference>
<dbReference type="Gene3D" id="3.90.550.10">
    <property type="entry name" value="Spore Coat Polysaccharide Biosynthesis Protein SpsA, Chain A"/>
    <property type="match status" value="1"/>
</dbReference>
<evidence type="ECO:0000256" key="1">
    <source>
        <dbReference type="ARBA" id="ARBA00004776"/>
    </source>
</evidence>
<dbReference type="RefSeq" id="WP_050214447.1">
    <property type="nucleotide sequence ID" value="NZ_CGWD01000032.1"/>
</dbReference>
<comment type="pathway">
    <text evidence="1">Cell wall biogenesis; cell wall polysaccharide biosynthesis.</text>
</comment>
<dbReference type="AlphaFoldDB" id="Q4JZR7"/>
<comment type="similarity">
    <text evidence="2">Belongs to the glycosyltransferase 2 family.</text>
</comment>
<evidence type="ECO:0000313" key="6">
    <source>
        <dbReference type="EMBL" id="CAI34126.1"/>
    </source>
</evidence>
<evidence type="ECO:0000256" key="2">
    <source>
        <dbReference type="ARBA" id="ARBA00006739"/>
    </source>
</evidence>
<accession>Q4JZR7</accession>
<gene>
    <name evidence="7" type="primary">wchQ</name>
    <name evidence="6" type="ORF">SPC32A_0015</name>
    <name evidence="7" type="ORF">SPC32F_0015</name>
</gene>
<dbReference type="GO" id="GO:0016757">
    <property type="term" value="F:glycosyltransferase activity"/>
    <property type="evidence" value="ECO:0007669"/>
    <property type="project" value="UniProtKB-KW"/>
</dbReference>
<feature type="domain" description="Glycosyltransferase 2-like" evidence="5">
    <location>
        <begin position="5"/>
        <end position="168"/>
    </location>
</feature>
<dbReference type="InterPro" id="IPR001173">
    <property type="entry name" value="Glyco_trans_2-like"/>
</dbReference>
<sequence>MVIFVVLHYMVFKETKQCVNSIKNNVKGEKKIIIVDNCSPNGSYSSLVDAFGCDKDIIIMKSDSNLGFARGNNLGYKYAVENFNPDFIVVMNNDMEIFQEDFIDKLYESYAKYGYYILGPDIYSTKQEYHQNPQTRKVLDRSDLKLLYRKLVIKDRLRFLVPVKWWFKNILIKNKSVDNNSKDKNEYVQNIVKNPLLHGSCYVFSKKFTEKHQHTCFYDKTFMYMEAEILHYMALKNNELMLYYPDLKVYHHEDVATDSTFVKQYKKSFFSIRCLLQSTKAFIDLIDSDKKE</sequence>
<organism evidence="7">
    <name type="scientific">Streptococcus pneumoniae</name>
    <dbReference type="NCBI Taxonomy" id="1313"/>
    <lineage>
        <taxon>Bacteria</taxon>
        <taxon>Bacillati</taxon>
        <taxon>Bacillota</taxon>
        <taxon>Bacilli</taxon>
        <taxon>Lactobacillales</taxon>
        <taxon>Streptococcaceae</taxon>
        <taxon>Streptococcus</taxon>
    </lineage>
</organism>
<dbReference type="InterPro" id="IPR029044">
    <property type="entry name" value="Nucleotide-diphossugar_trans"/>
</dbReference>
<name>Q4JZR7_STREE</name>